<evidence type="ECO:0000256" key="1">
    <source>
        <dbReference type="RuleBase" id="RU003682"/>
    </source>
</evidence>
<sequence>MSSIPVVDFAPFLASKTTPNDESEQQKQAVAAAILDSFKRIGFVYLVNHGMAQSEIDEMFAVSKSFFALPLETKLLAPRPAAKTHHRGYSELGREKVTQPGDTDAYVPDTKESFECGADNDAMPNVWPPEEALPGFRAACDAFYARCYELEQNILRAIALGFRLPEDYFLASHPPQQNQLRLLHYPPVSQASLEEGTARRMVAHTDFITITLLFQDDVGGLEVEDPAQPGVYIAAQPIPGAVIVNAGDLLKRWSNDVIKSTKHRVRAPPTAAKDGVTPARYSIPYFCGPLPDTVVDCMPGTFDPSQLETKRYAPITAGDYVMHRLADSY</sequence>
<gene>
    <name evidence="4" type="ORF">MIND_01248700</name>
</gene>
<evidence type="ECO:0000313" key="5">
    <source>
        <dbReference type="Proteomes" id="UP000636479"/>
    </source>
</evidence>
<dbReference type="RefSeq" id="XP_037214940.1">
    <property type="nucleotide sequence ID" value="XM_037368972.1"/>
</dbReference>
<feature type="region of interest" description="Disordered" evidence="2">
    <location>
        <begin position="86"/>
        <end position="105"/>
    </location>
</feature>
<keyword evidence="1" id="KW-0408">Iron</keyword>
<dbReference type="InterPro" id="IPR005123">
    <property type="entry name" value="Oxoglu/Fe-dep_dioxygenase_dom"/>
</dbReference>
<feature type="compositionally biased region" description="Basic and acidic residues" evidence="2">
    <location>
        <begin position="88"/>
        <end position="97"/>
    </location>
</feature>
<dbReference type="Pfam" id="PF03171">
    <property type="entry name" value="2OG-FeII_Oxy"/>
    <property type="match status" value="1"/>
</dbReference>
<dbReference type="GO" id="GO:0051213">
    <property type="term" value="F:dioxygenase activity"/>
    <property type="evidence" value="ECO:0007669"/>
    <property type="project" value="UniProtKB-KW"/>
</dbReference>
<dbReference type="InterPro" id="IPR026992">
    <property type="entry name" value="DIOX_N"/>
</dbReference>
<reference evidence="4" key="1">
    <citation type="submission" date="2020-05" db="EMBL/GenBank/DDBJ databases">
        <title>Mycena genomes resolve the evolution of fungal bioluminescence.</title>
        <authorList>
            <person name="Tsai I.J."/>
        </authorList>
    </citation>
    <scope>NUCLEOTIDE SEQUENCE</scope>
    <source>
        <strain evidence="4">171206Taipei</strain>
    </source>
</reference>
<dbReference type="GO" id="GO:0046872">
    <property type="term" value="F:metal ion binding"/>
    <property type="evidence" value="ECO:0007669"/>
    <property type="project" value="UniProtKB-KW"/>
</dbReference>
<organism evidence="4 5">
    <name type="scientific">Mycena indigotica</name>
    <dbReference type="NCBI Taxonomy" id="2126181"/>
    <lineage>
        <taxon>Eukaryota</taxon>
        <taxon>Fungi</taxon>
        <taxon>Dikarya</taxon>
        <taxon>Basidiomycota</taxon>
        <taxon>Agaricomycotina</taxon>
        <taxon>Agaricomycetes</taxon>
        <taxon>Agaricomycetidae</taxon>
        <taxon>Agaricales</taxon>
        <taxon>Marasmiineae</taxon>
        <taxon>Mycenaceae</taxon>
        <taxon>Mycena</taxon>
    </lineage>
</organism>
<dbReference type="SUPFAM" id="SSF51197">
    <property type="entry name" value="Clavaminate synthase-like"/>
    <property type="match status" value="1"/>
</dbReference>
<dbReference type="Pfam" id="PF14226">
    <property type="entry name" value="DIOX_N"/>
    <property type="match status" value="1"/>
</dbReference>
<dbReference type="PRINTS" id="PR00682">
    <property type="entry name" value="IPNSYNTHASE"/>
</dbReference>
<name>A0A8H6S3U1_9AGAR</name>
<feature type="domain" description="Fe2OG dioxygenase" evidence="3">
    <location>
        <begin position="176"/>
        <end position="289"/>
    </location>
</feature>
<accession>A0A8H6S3U1</accession>
<dbReference type="OrthoDB" id="288590at2759"/>
<dbReference type="InterPro" id="IPR044861">
    <property type="entry name" value="IPNS-like_FE2OG_OXY"/>
</dbReference>
<dbReference type="InterPro" id="IPR027443">
    <property type="entry name" value="IPNS-like_sf"/>
</dbReference>
<dbReference type="InterPro" id="IPR050231">
    <property type="entry name" value="Iron_ascorbate_oxido_reductase"/>
</dbReference>
<evidence type="ECO:0000313" key="4">
    <source>
        <dbReference type="EMBL" id="KAF7292213.1"/>
    </source>
</evidence>
<evidence type="ECO:0000259" key="3">
    <source>
        <dbReference type="PROSITE" id="PS51471"/>
    </source>
</evidence>
<evidence type="ECO:0000256" key="2">
    <source>
        <dbReference type="SAM" id="MobiDB-lite"/>
    </source>
</evidence>
<keyword evidence="4" id="KW-0223">Dioxygenase</keyword>
<dbReference type="Proteomes" id="UP000636479">
    <property type="component" value="Unassembled WGS sequence"/>
</dbReference>
<protein>
    <submittedName>
        <fullName evidence="4">Thymine dioxygenase</fullName>
    </submittedName>
</protein>
<dbReference type="PANTHER" id="PTHR47990">
    <property type="entry name" value="2-OXOGLUTARATE (2OG) AND FE(II)-DEPENDENT OXYGENASE SUPERFAMILY PROTEIN-RELATED"/>
    <property type="match status" value="1"/>
</dbReference>
<dbReference type="AlphaFoldDB" id="A0A8H6S3U1"/>
<dbReference type="EMBL" id="JACAZF010000012">
    <property type="protein sequence ID" value="KAF7292213.1"/>
    <property type="molecule type" value="Genomic_DNA"/>
</dbReference>
<dbReference type="Gene3D" id="2.60.120.330">
    <property type="entry name" value="B-lactam Antibiotic, Isopenicillin N Synthase, Chain"/>
    <property type="match status" value="1"/>
</dbReference>
<comment type="caution">
    <text evidence="4">The sequence shown here is derived from an EMBL/GenBank/DDBJ whole genome shotgun (WGS) entry which is preliminary data.</text>
</comment>
<keyword evidence="5" id="KW-1185">Reference proteome</keyword>
<keyword evidence="1" id="KW-0560">Oxidoreductase</keyword>
<dbReference type="GeneID" id="59351488"/>
<dbReference type="PROSITE" id="PS51471">
    <property type="entry name" value="FE2OG_OXY"/>
    <property type="match status" value="1"/>
</dbReference>
<comment type="similarity">
    <text evidence="1">Belongs to the iron/ascorbate-dependent oxidoreductase family.</text>
</comment>
<keyword evidence="1" id="KW-0479">Metal-binding</keyword>
<proteinExistence type="inferred from homology"/>